<proteinExistence type="predicted"/>
<name>A0A9P4SCY1_9PEZI</name>
<feature type="compositionally biased region" description="Basic residues" evidence="1">
    <location>
        <begin position="53"/>
        <end position="62"/>
    </location>
</feature>
<evidence type="ECO:0000313" key="3">
    <source>
        <dbReference type="Proteomes" id="UP000799429"/>
    </source>
</evidence>
<feature type="region of interest" description="Disordered" evidence="1">
    <location>
        <begin position="16"/>
        <end position="62"/>
    </location>
</feature>
<dbReference type="Proteomes" id="UP000799429">
    <property type="component" value="Unassembled WGS sequence"/>
</dbReference>
<dbReference type="EMBL" id="MU006095">
    <property type="protein sequence ID" value="KAF2839328.1"/>
    <property type="molecule type" value="Genomic_DNA"/>
</dbReference>
<evidence type="ECO:0000313" key="2">
    <source>
        <dbReference type="EMBL" id="KAF2839328.1"/>
    </source>
</evidence>
<accession>A0A9P4SCY1</accession>
<evidence type="ECO:0000256" key="1">
    <source>
        <dbReference type="SAM" id="MobiDB-lite"/>
    </source>
</evidence>
<dbReference type="AlphaFoldDB" id="A0A9P4SCY1"/>
<organism evidence="2 3">
    <name type="scientific">Patellaria atrata CBS 101060</name>
    <dbReference type="NCBI Taxonomy" id="1346257"/>
    <lineage>
        <taxon>Eukaryota</taxon>
        <taxon>Fungi</taxon>
        <taxon>Dikarya</taxon>
        <taxon>Ascomycota</taxon>
        <taxon>Pezizomycotina</taxon>
        <taxon>Dothideomycetes</taxon>
        <taxon>Dothideomycetes incertae sedis</taxon>
        <taxon>Patellariales</taxon>
        <taxon>Patellariaceae</taxon>
        <taxon>Patellaria</taxon>
    </lineage>
</organism>
<sequence>MPTYSPKKLFSLFQRTYTTSAPSTPPSRTGEEPARPPNGPLNSHPPTPPLPRRSPRRIKSVQNLRLKRRLTALDDMVRAGRDGMYLILPSRILSYRILSYSNLPVSYPILTYPYPHPYPSLPCHRTVELRGVVPSLQEIELTPHQSKS</sequence>
<feature type="compositionally biased region" description="Low complexity" evidence="1">
    <location>
        <begin position="16"/>
        <end position="28"/>
    </location>
</feature>
<gene>
    <name evidence="2" type="ORF">M501DRAFT_784158</name>
</gene>
<reference evidence="2" key="1">
    <citation type="journal article" date="2020" name="Stud. Mycol.">
        <title>101 Dothideomycetes genomes: a test case for predicting lifestyles and emergence of pathogens.</title>
        <authorList>
            <person name="Haridas S."/>
            <person name="Albert R."/>
            <person name="Binder M."/>
            <person name="Bloem J."/>
            <person name="Labutti K."/>
            <person name="Salamov A."/>
            <person name="Andreopoulos B."/>
            <person name="Baker S."/>
            <person name="Barry K."/>
            <person name="Bills G."/>
            <person name="Bluhm B."/>
            <person name="Cannon C."/>
            <person name="Castanera R."/>
            <person name="Culley D."/>
            <person name="Daum C."/>
            <person name="Ezra D."/>
            <person name="Gonzalez J."/>
            <person name="Henrissat B."/>
            <person name="Kuo A."/>
            <person name="Liang C."/>
            <person name="Lipzen A."/>
            <person name="Lutzoni F."/>
            <person name="Magnuson J."/>
            <person name="Mondo S."/>
            <person name="Nolan M."/>
            <person name="Ohm R."/>
            <person name="Pangilinan J."/>
            <person name="Park H.-J."/>
            <person name="Ramirez L."/>
            <person name="Alfaro M."/>
            <person name="Sun H."/>
            <person name="Tritt A."/>
            <person name="Yoshinaga Y."/>
            <person name="Zwiers L.-H."/>
            <person name="Turgeon B."/>
            <person name="Goodwin S."/>
            <person name="Spatafora J."/>
            <person name="Crous P."/>
            <person name="Grigoriev I."/>
        </authorList>
    </citation>
    <scope>NUCLEOTIDE SEQUENCE</scope>
    <source>
        <strain evidence="2">CBS 101060</strain>
    </source>
</reference>
<protein>
    <submittedName>
        <fullName evidence="2">Uncharacterized protein</fullName>
    </submittedName>
</protein>
<feature type="compositionally biased region" description="Pro residues" evidence="1">
    <location>
        <begin position="35"/>
        <end position="52"/>
    </location>
</feature>
<keyword evidence="3" id="KW-1185">Reference proteome</keyword>
<comment type="caution">
    <text evidence="2">The sequence shown here is derived from an EMBL/GenBank/DDBJ whole genome shotgun (WGS) entry which is preliminary data.</text>
</comment>